<organism evidence="1 2">
    <name type="scientific">Burkholderia stabilis</name>
    <dbReference type="NCBI Taxonomy" id="95485"/>
    <lineage>
        <taxon>Bacteria</taxon>
        <taxon>Pseudomonadati</taxon>
        <taxon>Pseudomonadota</taxon>
        <taxon>Betaproteobacteria</taxon>
        <taxon>Burkholderiales</taxon>
        <taxon>Burkholderiaceae</taxon>
        <taxon>Burkholderia</taxon>
        <taxon>Burkholderia cepacia complex</taxon>
    </lineage>
</organism>
<dbReference type="InterPro" id="IPR045646">
    <property type="entry name" value="DUF6402"/>
</dbReference>
<dbReference type="EMBL" id="QWEX01000001">
    <property type="protein sequence ID" value="RXV72257.1"/>
    <property type="molecule type" value="Genomic_DNA"/>
</dbReference>
<evidence type="ECO:0000313" key="1">
    <source>
        <dbReference type="EMBL" id="RXV72257.1"/>
    </source>
</evidence>
<dbReference type="Pfam" id="PF19940">
    <property type="entry name" value="DUF6402"/>
    <property type="match status" value="1"/>
</dbReference>
<evidence type="ECO:0000313" key="2">
    <source>
        <dbReference type="Proteomes" id="UP000289650"/>
    </source>
</evidence>
<dbReference type="OrthoDB" id="6986732at2"/>
<protein>
    <submittedName>
        <fullName evidence="1">Uncharacterized protein</fullName>
    </submittedName>
</protein>
<reference evidence="1 2" key="1">
    <citation type="submission" date="2018-08" db="EMBL/GenBank/DDBJ databases">
        <title>Mountain-cultivated ginseng endophyte, Burkholderia stabilis and its activity against ginseng root rot disease.</title>
        <authorList>
            <person name="Tapan Kumar M."/>
            <person name="Bae H."/>
            <person name="Shanmugam G."/>
            <person name="Jeon J."/>
        </authorList>
    </citation>
    <scope>NUCLEOTIDE SEQUENCE [LARGE SCALE GENOMIC DNA]</scope>
    <source>
        <strain evidence="1 2">EB159</strain>
    </source>
</reference>
<sequence>MPSNKDKIPYFTINKILWKWKLHDGEDGCKVVPNIALSMDKPAPSLPMQQKPKVVEPQHASITPKRDSLDKMVDDLERAGKALARFQAWLNAPNPQKPVIVKPKRDDSAPAFDIQEIPAAMRKIYLPKSAALMERWFSGKLNYSRTSLDESSEINQDGKPYPSDMYDMSTIKLDWVLRFPRAKQQFDYLINEAIRSQKSRNQLHKLLIPYKDCATRLYTDDICGNDLRNIHRRFQFQYSRVDSTFGQKIETQLDAQLRNNGVPDDLSGALGSFNIYAALGSVRFSWDVDSHRTTAEVTGMWVYVKDNYTFTDKPGERSQYLGHWSSNGVIVVPYSAAAAFLNSEHVPYVKYAVARGNSLIKGNVYYPVENVDFRRWAEIHTRGGDFIVYSDKKYIPISPPIEIPL</sequence>
<dbReference type="Proteomes" id="UP000289650">
    <property type="component" value="Unassembled WGS sequence"/>
</dbReference>
<dbReference type="RefSeq" id="WP_129513292.1">
    <property type="nucleotide sequence ID" value="NZ_QWEX01000001.1"/>
</dbReference>
<gene>
    <name evidence="1" type="ORF">D1006_07745</name>
</gene>
<comment type="caution">
    <text evidence="1">The sequence shown here is derived from an EMBL/GenBank/DDBJ whole genome shotgun (WGS) entry which is preliminary data.</text>
</comment>
<accession>A0A4Q2AS57</accession>
<dbReference type="AlphaFoldDB" id="A0A4Q2AS57"/>
<proteinExistence type="predicted"/>
<name>A0A4Q2AS57_9BURK</name>